<dbReference type="PANTHER" id="PTHR12811">
    <property type="entry name" value="VACUOLAR PROTEIN SORTING VPS16"/>
    <property type="match status" value="1"/>
</dbReference>
<dbReference type="Gene3D" id="2.130.10.10">
    <property type="entry name" value="YVTN repeat-like/Quinoprotein amine dehydrogenase"/>
    <property type="match status" value="1"/>
</dbReference>
<dbReference type="AlphaFoldDB" id="E4V3T5"/>
<evidence type="ECO:0000259" key="4">
    <source>
        <dbReference type="Pfam" id="PF04841"/>
    </source>
</evidence>
<comment type="similarity">
    <text evidence="1 2">Belongs to the VPS16 family.</text>
</comment>
<evidence type="ECO:0000259" key="3">
    <source>
        <dbReference type="Pfam" id="PF04840"/>
    </source>
</evidence>
<keyword evidence="2" id="KW-0653">Protein transport</keyword>
<dbReference type="GO" id="GO:0003779">
    <property type="term" value="F:actin binding"/>
    <property type="evidence" value="ECO:0007669"/>
    <property type="project" value="TreeGrafter"/>
</dbReference>
<dbReference type="Pfam" id="PF04840">
    <property type="entry name" value="Vps16_C"/>
    <property type="match status" value="1"/>
</dbReference>
<dbReference type="PANTHER" id="PTHR12811:SF0">
    <property type="entry name" value="VACUOLAR PROTEIN SORTING-ASSOCIATED PROTEIN 16 HOMOLOG"/>
    <property type="match status" value="1"/>
</dbReference>
<protein>
    <recommendedName>
        <fullName evidence="2">Probable vacuolar protein sorting-associated protein 16 homolog</fullName>
    </recommendedName>
</protein>
<dbReference type="InParanoid" id="E4V3T5"/>
<dbReference type="RefSeq" id="XP_003170422.1">
    <property type="nucleotide sequence ID" value="XM_003170374.1"/>
</dbReference>
<dbReference type="GO" id="GO:0030897">
    <property type="term" value="C:HOPS complex"/>
    <property type="evidence" value="ECO:0007669"/>
    <property type="project" value="TreeGrafter"/>
</dbReference>
<dbReference type="eggNOG" id="KOG2280">
    <property type="taxonomic scope" value="Eukaryota"/>
</dbReference>
<dbReference type="GO" id="GO:0042144">
    <property type="term" value="P:vacuole fusion, non-autophagic"/>
    <property type="evidence" value="ECO:0007669"/>
    <property type="project" value="TreeGrafter"/>
</dbReference>
<dbReference type="InterPro" id="IPR015943">
    <property type="entry name" value="WD40/YVTN_repeat-like_dom_sf"/>
</dbReference>
<dbReference type="EMBL" id="DS989828">
    <property type="protein sequence ID" value="EFR04659.1"/>
    <property type="molecule type" value="Genomic_DNA"/>
</dbReference>
<feature type="domain" description="Vps16 N-terminal" evidence="4">
    <location>
        <begin position="7"/>
        <end position="410"/>
    </location>
</feature>
<dbReference type="InterPro" id="IPR006926">
    <property type="entry name" value="Vps16_N"/>
</dbReference>
<dbReference type="InterPro" id="IPR016534">
    <property type="entry name" value="VPS16"/>
</dbReference>
<comment type="function">
    <text evidence="2">Essential for vacuolar protein sorting. Required for vacuole biogenesis, stability and to maintain vacuole morphology.</text>
</comment>
<reference evidence="6" key="1">
    <citation type="journal article" date="2012" name="MBio">
        <title>Comparative genome analysis of Trichophyton rubrum and related dermatophytes reveals candidate genes involved in infection.</title>
        <authorList>
            <person name="Martinez D.A."/>
            <person name="Oliver B.G."/>
            <person name="Graeser Y."/>
            <person name="Goldberg J.M."/>
            <person name="Li W."/>
            <person name="Martinez-Rossi N.M."/>
            <person name="Monod M."/>
            <person name="Shelest E."/>
            <person name="Barton R.C."/>
            <person name="Birch E."/>
            <person name="Brakhage A.A."/>
            <person name="Chen Z."/>
            <person name="Gurr S.J."/>
            <person name="Heiman D."/>
            <person name="Heitman J."/>
            <person name="Kosti I."/>
            <person name="Rossi A."/>
            <person name="Saif S."/>
            <person name="Samalova M."/>
            <person name="Saunders C.W."/>
            <person name="Shea T."/>
            <person name="Summerbell R.C."/>
            <person name="Xu J."/>
            <person name="Young S."/>
            <person name="Zeng Q."/>
            <person name="Birren B.W."/>
            <person name="Cuomo C.A."/>
            <person name="White T.C."/>
        </authorList>
    </citation>
    <scope>NUCLEOTIDE SEQUENCE [LARGE SCALE GENOMIC DNA]</scope>
    <source>
        <strain evidence="6">ATCC MYA-4604 / CBS 118893</strain>
    </source>
</reference>
<keyword evidence="6" id="KW-1185">Reference proteome</keyword>
<dbReference type="GO" id="GO:0006886">
    <property type="term" value="P:intracellular protein transport"/>
    <property type="evidence" value="ECO:0007669"/>
    <property type="project" value="InterPro"/>
</dbReference>
<dbReference type="GO" id="GO:0016197">
    <property type="term" value="P:endosomal transport"/>
    <property type="evidence" value="ECO:0007669"/>
    <property type="project" value="TreeGrafter"/>
</dbReference>
<dbReference type="OrthoDB" id="1792at2759"/>
<dbReference type="FunCoup" id="E4V3T5">
    <property type="interactions" value="1058"/>
</dbReference>
<dbReference type="PIRSF" id="PIRSF007949">
    <property type="entry name" value="VPS16"/>
    <property type="match status" value="1"/>
</dbReference>
<dbReference type="GeneID" id="10025663"/>
<keyword evidence="2" id="KW-0813">Transport</keyword>
<name>E4V3T5_ARTGP</name>
<sequence length="830" mass="93869">MTPPNPLADWERVGDQFYRKSRIYDAVFDEDIELENYIAVGAPYGGAIALHRDERRLQRYRDAQTSKSSIDIYSCSGQRICRINWDHGSIRGLGWSDDERLLAVTEDGTVRCYYGLSGDFTPFSLGSVAEEYGVVGCRFWTTGFVALLSNNQLVAVSHYDEPRPKLLAQSPEGEINSWSLIPPTYTLSRSVEVLLAIDKTIYVVDAADSEDRMLQNGPFKHVSVSPNGLFVALFTGDGKLWVVSSDFQNKFSEYDSHARTPPGSVTWCGNDAVVLAWEDEVHMVGPNGAAVKHFYDGQVHIIPDIDGIRILTNDVCEFLHKVPDATEEVFRLGSSAPASVLLDSVEQLERKSSAADENIQRIRTSLVEAVDTCVRAAGYEFNAYWQKQLLKAASFGKSILELYNSDEFVDMCEKLRVLNAVRDYKIGLPISYEQYMRLTPEKLIERLINRREYLLAIRVSEYLHLPADRIFVHWAIQKVRSSTEDDDSICQIVVQRLQGKQGISFESIARSAHEEGRSHLATQLLNHEPRAGKQVPLLLSMEEDTLALDKATESGDTDLILFVLLQLKRKLPLATFFRTLNNRPVASALVEASARYQDEELLKDLYYQDDRVIDGSNIHLRDALKQTDLHNKTDKLRVAARLLSDSKDTAIQAQLKSLNDAAYLLKMQDGLDKDLADNNDLFTGLSVNETIYRLIRSGYGKRAIKIQNDFKVPEKTYWWLRLRGLVAKRDWGELEDLSKNRKSPIGWEPFYNEILGAGNTKLASVFIPKCASLTVSERIEMWMKCGMVTRAGEEALKAKDLKALESLRTRISGNSVLEIDRMINQLRPKR</sequence>
<dbReference type="STRING" id="535722.E4V3T5"/>
<dbReference type="VEuPathDB" id="FungiDB:MGYG_07664"/>
<accession>E4V3T5</accession>
<evidence type="ECO:0000256" key="2">
    <source>
        <dbReference type="PIRNR" id="PIRNR007949"/>
    </source>
</evidence>
<dbReference type="OMA" id="WCGDDCL"/>
<gene>
    <name evidence="5" type="ORF">MGYG_07664</name>
</gene>
<organism evidence="6">
    <name type="scientific">Arthroderma gypseum (strain ATCC MYA-4604 / CBS 118893)</name>
    <name type="common">Microsporum gypseum</name>
    <dbReference type="NCBI Taxonomy" id="535722"/>
    <lineage>
        <taxon>Eukaryota</taxon>
        <taxon>Fungi</taxon>
        <taxon>Dikarya</taxon>
        <taxon>Ascomycota</taxon>
        <taxon>Pezizomycotina</taxon>
        <taxon>Eurotiomycetes</taxon>
        <taxon>Eurotiomycetidae</taxon>
        <taxon>Onygenales</taxon>
        <taxon>Arthrodermataceae</taxon>
        <taxon>Nannizzia</taxon>
    </lineage>
</organism>
<feature type="domain" description="Vps16 C-terminal" evidence="3">
    <location>
        <begin position="503"/>
        <end position="814"/>
    </location>
</feature>
<proteinExistence type="inferred from homology"/>
<dbReference type="GO" id="GO:0005768">
    <property type="term" value="C:endosome"/>
    <property type="evidence" value="ECO:0007669"/>
    <property type="project" value="TreeGrafter"/>
</dbReference>
<dbReference type="InterPro" id="IPR006925">
    <property type="entry name" value="Vps16_C"/>
</dbReference>
<dbReference type="SUPFAM" id="SSF82171">
    <property type="entry name" value="DPP6 N-terminal domain-like"/>
    <property type="match status" value="1"/>
</dbReference>
<dbReference type="Pfam" id="PF04841">
    <property type="entry name" value="Vps16_N"/>
    <property type="match status" value="1"/>
</dbReference>
<dbReference type="InterPro" id="IPR038132">
    <property type="entry name" value="Vps16_C_sf"/>
</dbReference>
<dbReference type="FunFam" id="2.130.10.10:FF:000635">
    <property type="entry name" value="Probable vacuolar protein sorting-associated protein 16 homolog"/>
    <property type="match status" value="1"/>
</dbReference>
<dbReference type="Proteomes" id="UP000002669">
    <property type="component" value="Unassembled WGS sequence"/>
</dbReference>
<dbReference type="Gene3D" id="1.10.150.780">
    <property type="entry name" value="Vps16, C-terminal region"/>
    <property type="match status" value="1"/>
</dbReference>
<evidence type="ECO:0000256" key="1">
    <source>
        <dbReference type="ARBA" id="ARBA00009250"/>
    </source>
</evidence>
<evidence type="ECO:0000313" key="5">
    <source>
        <dbReference type="EMBL" id="EFR04659.1"/>
    </source>
</evidence>
<evidence type="ECO:0000313" key="6">
    <source>
        <dbReference type="Proteomes" id="UP000002669"/>
    </source>
</evidence>
<dbReference type="HOGENOM" id="CLU_008909_1_0_1"/>